<dbReference type="AlphaFoldDB" id="A0A9Q3P852"/>
<sequence>MDVTLELDTRYHERKREKNHFQENKTEASKSSSIHQNYSSSRQKKKENFNVQKRDKPHASLLNKYFNFMCSEKEKRLKEGLCTYCGGKHNHEACFKKPQNQLTQPSGKSLSEDPVVFDGINYFPPRAQLCILNTGFKKSLKFFVSSSLSDTVYSILIYWKEACSQYPSSFVTHHTEYMVEPPSFQIFEWDFLVIGTPKGEDLILGFDFLNHFNTSIDWRKWQITFNTDYKDSSDSFVPLSNDLSSSKTCAELVGDSRTP</sequence>
<name>A0A9Q3P852_9BASI</name>
<comment type="caution">
    <text evidence="2">The sequence shown here is derived from an EMBL/GenBank/DDBJ whole genome shotgun (WGS) entry which is preliminary data.</text>
</comment>
<evidence type="ECO:0000313" key="3">
    <source>
        <dbReference type="Proteomes" id="UP000765509"/>
    </source>
</evidence>
<feature type="region of interest" description="Disordered" evidence="1">
    <location>
        <begin position="1"/>
        <end position="55"/>
    </location>
</feature>
<accession>A0A9Q3P852</accession>
<organism evidence="2 3">
    <name type="scientific">Austropuccinia psidii MF-1</name>
    <dbReference type="NCBI Taxonomy" id="1389203"/>
    <lineage>
        <taxon>Eukaryota</taxon>
        <taxon>Fungi</taxon>
        <taxon>Dikarya</taxon>
        <taxon>Basidiomycota</taxon>
        <taxon>Pucciniomycotina</taxon>
        <taxon>Pucciniomycetes</taxon>
        <taxon>Pucciniales</taxon>
        <taxon>Sphaerophragmiaceae</taxon>
        <taxon>Austropuccinia</taxon>
    </lineage>
</organism>
<dbReference type="Gene3D" id="2.40.70.10">
    <property type="entry name" value="Acid Proteases"/>
    <property type="match status" value="1"/>
</dbReference>
<protein>
    <submittedName>
        <fullName evidence="2">Uncharacterized protein</fullName>
    </submittedName>
</protein>
<dbReference type="OrthoDB" id="122269at2759"/>
<reference evidence="2" key="1">
    <citation type="submission" date="2021-03" db="EMBL/GenBank/DDBJ databases">
        <title>Draft genome sequence of rust myrtle Austropuccinia psidii MF-1, a brazilian biotype.</title>
        <authorList>
            <person name="Quecine M.C."/>
            <person name="Pachon D.M.R."/>
            <person name="Bonatelli M.L."/>
            <person name="Correr F.H."/>
            <person name="Franceschini L.M."/>
            <person name="Leite T.F."/>
            <person name="Margarido G.R.A."/>
            <person name="Almeida C.A."/>
            <person name="Ferrarezi J.A."/>
            <person name="Labate C.A."/>
        </authorList>
    </citation>
    <scope>NUCLEOTIDE SEQUENCE</scope>
    <source>
        <strain evidence="2">MF-1</strain>
    </source>
</reference>
<evidence type="ECO:0000256" key="1">
    <source>
        <dbReference type="SAM" id="MobiDB-lite"/>
    </source>
</evidence>
<feature type="compositionally biased region" description="Basic and acidic residues" evidence="1">
    <location>
        <begin position="7"/>
        <end position="28"/>
    </location>
</feature>
<dbReference type="InterPro" id="IPR021109">
    <property type="entry name" value="Peptidase_aspartic_dom_sf"/>
</dbReference>
<evidence type="ECO:0000313" key="2">
    <source>
        <dbReference type="EMBL" id="MBW0551959.1"/>
    </source>
</evidence>
<proteinExistence type="predicted"/>
<dbReference type="EMBL" id="AVOT02057962">
    <property type="protein sequence ID" value="MBW0551959.1"/>
    <property type="molecule type" value="Genomic_DNA"/>
</dbReference>
<keyword evidence="3" id="KW-1185">Reference proteome</keyword>
<feature type="compositionally biased region" description="Polar residues" evidence="1">
    <location>
        <begin position="29"/>
        <end position="41"/>
    </location>
</feature>
<dbReference type="Proteomes" id="UP000765509">
    <property type="component" value="Unassembled WGS sequence"/>
</dbReference>
<gene>
    <name evidence="2" type="ORF">O181_091674</name>
</gene>
<feature type="compositionally biased region" description="Basic and acidic residues" evidence="1">
    <location>
        <begin position="46"/>
        <end position="55"/>
    </location>
</feature>